<keyword evidence="4" id="KW-1185">Reference proteome</keyword>
<dbReference type="RefSeq" id="WP_194845407.1">
    <property type="nucleotide sequence ID" value="NZ_CP075585.1"/>
</dbReference>
<dbReference type="EC" id="2.-.-.-" evidence="3"/>
<dbReference type="Pfam" id="PF01075">
    <property type="entry name" value="Glyco_transf_9"/>
    <property type="match status" value="1"/>
</dbReference>
<dbReference type="CDD" id="cd03789">
    <property type="entry name" value="GT9_LPS_heptosyltransferase"/>
    <property type="match status" value="1"/>
</dbReference>
<evidence type="ECO:0000313" key="4">
    <source>
        <dbReference type="Proteomes" id="UP000822862"/>
    </source>
</evidence>
<protein>
    <submittedName>
        <fullName evidence="3">Lipopolysaccharide heptosyltransferase 1</fullName>
        <ecNumber evidence="3">2.-.-.-</ecNumber>
    </submittedName>
</protein>
<dbReference type="SUPFAM" id="SSF53756">
    <property type="entry name" value="UDP-Glycosyltransferase/glycogen phosphorylase"/>
    <property type="match status" value="1"/>
</dbReference>
<dbReference type="InterPro" id="IPR002201">
    <property type="entry name" value="Glyco_trans_9"/>
</dbReference>
<keyword evidence="1" id="KW-0328">Glycosyltransferase</keyword>
<reference evidence="3 4" key="1">
    <citation type="submission" date="2020-01" db="EMBL/GenBank/DDBJ databases">
        <authorList>
            <person name="Sixt B."/>
            <person name="Schulz F."/>
            <person name="Kostanjsek R."/>
            <person name="Koestlbacher S."/>
            <person name="Collingro A."/>
            <person name="Toenshoff E."/>
            <person name="Horn M."/>
        </authorList>
    </citation>
    <scope>NUCLEOTIDE SEQUENCE [LARGE SCALE GENOMIC DNA]</scope>
    <source>
        <strain evidence="3 4">15C</strain>
    </source>
</reference>
<dbReference type="PANTHER" id="PTHR30160">
    <property type="entry name" value="TETRAACYLDISACCHARIDE 4'-KINASE-RELATED"/>
    <property type="match status" value="1"/>
</dbReference>
<sequence>MQSSSFSILLVKTSSTGDVIQTLPALQYLRARFPEATIDWVVEEPNSSLLSASFLLSNIIPIDTKAWRSSLGAWKTFFGPLKNLRSKKYDLLFDLQGNAKSACVTFLARAKEKIGFDSTHVQERINLLVTTKKIPLAKILNAQMKYLQLVQRYFNDDTIFFPQSISMNLTFLEKNRLEILLANRSLKVPMRLMIAAHSRWPNKEMQVETLCSLLTHISTQYSVCFIFVYHTESEKQQADYMVQRFKSQSLSIGELSLPLWQSLMSEMDGVICVDSAALHLCATTNTPSFSIFGPSLANCYRPIGLQHFSVQGICPYKVQFWSRCPLLRKCATGACLKNLDTHRLIKVCSDWLATIKSRL</sequence>
<proteinExistence type="predicted"/>
<accession>A0ABX8YZS1</accession>
<dbReference type="Gene3D" id="3.40.50.2000">
    <property type="entry name" value="Glycogen Phosphorylase B"/>
    <property type="match status" value="2"/>
</dbReference>
<dbReference type="EMBL" id="CP075585">
    <property type="protein sequence ID" value="QZA58899.1"/>
    <property type="molecule type" value="Genomic_DNA"/>
</dbReference>
<evidence type="ECO:0000256" key="2">
    <source>
        <dbReference type="ARBA" id="ARBA00022679"/>
    </source>
</evidence>
<dbReference type="GO" id="GO:0016740">
    <property type="term" value="F:transferase activity"/>
    <property type="evidence" value="ECO:0007669"/>
    <property type="project" value="UniProtKB-KW"/>
</dbReference>
<evidence type="ECO:0000256" key="1">
    <source>
        <dbReference type="ARBA" id="ARBA00022676"/>
    </source>
</evidence>
<keyword evidence="2 3" id="KW-0808">Transferase</keyword>
<dbReference type="InterPro" id="IPR051199">
    <property type="entry name" value="LPS_LOS_Heptosyltrfase"/>
</dbReference>
<reference evidence="3 4" key="2">
    <citation type="submission" date="2021-05" db="EMBL/GenBank/DDBJ databases">
        <title>Ecology and evolution of chlamydial symbionts of arthropods.</title>
        <authorList>
            <person name="Halter T."/>
            <person name="Sixt B.S."/>
            <person name="Toenshoff E.R."/>
            <person name="Koestlbacher S."/>
            <person name="Schulz F."/>
            <person name="Kostanjsek R."/>
            <person name="Collingro A."/>
            <person name="Hendrickx F."/>
            <person name="Horn M."/>
        </authorList>
    </citation>
    <scope>NUCLEOTIDE SEQUENCE [LARGE SCALE GENOMIC DNA]</scope>
    <source>
        <strain evidence="3 4">15C</strain>
    </source>
</reference>
<name>A0ABX8YZS1_9BACT</name>
<dbReference type="Proteomes" id="UP000822862">
    <property type="component" value="Chromosome"/>
</dbReference>
<evidence type="ECO:0000313" key="3">
    <source>
        <dbReference type="EMBL" id="QZA58899.1"/>
    </source>
</evidence>
<gene>
    <name evidence="3" type="ORF">RHAB15C_0000780</name>
</gene>
<dbReference type="PANTHER" id="PTHR30160:SF1">
    <property type="entry name" value="LIPOPOLYSACCHARIDE 1,2-N-ACETYLGLUCOSAMINETRANSFERASE-RELATED"/>
    <property type="match status" value="1"/>
</dbReference>
<organism evidence="3 4">
    <name type="scientific">Candidatus Rhabdochlamydia porcellionis</name>
    <dbReference type="NCBI Taxonomy" id="225148"/>
    <lineage>
        <taxon>Bacteria</taxon>
        <taxon>Pseudomonadati</taxon>
        <taxon>Chlamydiota</taxon>
        <taxon>Chlamydiia</taxon>
        <taxon>Parachlamydiales</taxon>
        <taxon>Candidatus Rhabdochlamydiaceae</taxon>
        <taxon>Candidatus Rhabdochlamydia</taxon>
    </lineage>
</organism>